<dbReference type="AlphaFoldDB" id="A0A9Q0BCH8"/>
<feature type="compositionally biased region" description="Low complexity" evidence="1">
    <location>
        <begin position="48"/>
        <end position="67"/>
    </location>
</feature>
<dbReference type="EMBL" id="JAGIXG020000034">
    <property type="protein sequence ID" value="KAI6780337.1"/>
    <property type="molecule type" value="Genomic_DNA"/>
</dbReference>
<feature type="compositionally biased region" description="Basic and acidic residues" evidence="1">
    <location>
        <begin position="330"/>
        <end position="342"/>
    </location>
</feature>
<name>A0A9Q0BCH8_9HYPO</name>
<feature type="compositionally biased region" description="Polar residues" evidence="1">
    <location>
        <begin position="437"/>
        <end position="450"/>
    </location>
</feature>
<feature type="region of interest" description="Disordered" evidence="1">
    <location>
        <begin position="1"/>
        <end position="82"/>
    </location>
</feature>
<evidence type="ECO:0000256" key="1">
    <source>
        <dbReference type="SAM" id="MobiDB-lite"/>
    </source>
</evidence>
<keyword evidence="3" id="KW-1185">Reference proteome</keyword>
<sequence>MLSHLKFHRWGSSAPSSPVTPSAPKTPGENNQLQRHESHQSQYQQLDSAQLSPQPSSGSSMMPPVSATSSNQNNASPALPPTLPEIVRVASPELDPTDRKHHNVAASEVTGSSLRVDGHKYSSQSQQNQNAPALPRSPYEGKMDLGFIGGVALRNYKRTLQAQHEAASSQPETTEMPPASNLNSVSTSNSNDGRQETKSRPSLRQRPVPAPINTDTGPTRPPPQVLQHHTYGPHKSSSPSTFVAPTDVQKPTSSQGLSGRRPAGARAPPEPATTSSTSLNLAPPEPHKSRKGLPFLKSSMSSLLARRKHAQQVAEQLPHPSQTEQPTYDPRIRGTRVHDFSAPKRRGYSSESRENRRQSGDEERPSVPPKDSKSLSPEPMLVRGSSGPSVVESVQPHPEEDVAVQRQQSIPQRPESSSSSRYSDRTENAPGPVPAPTTRSRNISISSEMSMGSRLSGIPKHMKSTSSRFSFDMIGAAKQEKLLEERHRQREAEKKVSDSAMPRDSRFDDFDEDFDYDAMMDDDGLEERIPGVNADYEEEDNFYIGEDDVIGDDVDPDNDQENFAGFSFQRSNGTSPLIPSPGHSGLVGTPQPTGEAGDGQFLSPPQASPAGLGIQGTVTSNETATKVGPQEDLYYEDDFAEDLARPPSWEGAPFDESIFDNNDTDSYGRPIAGAFAQAKSDRQAALEEAAKRESDMTSRLSAQSDTAHQSTAHTSVSQAQPSSAKIDESWGGDTEATHTDHSTMTQDQGPMAAYQAALAAAAHVAAAKGKFKWEQSPSESQVLAPKGSVGEGEEEKLWQPSHDVDDDSFGYEDMDDFELDNGFVAEANAEALASDSDGWYGQEFGFYSAPVPGRDSKQGPSDKAAFMYANGGFFGPKDGVSRSKSGRVVSQEPNLTPITERSEYSNRNSVMSMMPGFALGTPVQSPGLAQLTMMADRGDEMSLSALLRLRNKAWGGSQASLASSREGSPRSERGDAPSSPWTAQWNGHPHAHARKGSLISGMSLESDANAHASNSPTATAACMSSSAPVGQGRSYIAPAPRLSASSQPEKGQHQAYAGKSPDSAGTSSCYSPAGSSVSPSLSRRSEPGHKHGNSADSISYTREDDSGEGRWVVERKRVDESGQVATAREVVEGGRI</sequence>
<feature type="compositionally biased region" description="Polar residues" evidence="1">
    <location>
        <begin position="1011"/>
        <end position="1028"/>
    </location>
</feature>
<feature type="compositionally biased region" description="Polar residues" evidence="1">
    <location>
        <begin position="568"/>
        <end position="577"/>
    </location>
</feature>
<proteinExistence type="predicted"/>
<evidence type="ECO:0000313" key="2">
    <source>
        <dbReference type="EMBL" id="KAI6780337.1"/>
    </source>
</evidence>
<reference evidence="2" key="2">
    <citation type="submission" date="2022-07" db="EMBL/GenBank/DDBJ databases">
        <authorList>
            <person name="Goncalves M.F.M."/>
            <person name="Hilario S."/>
            <person name="Van De Peer Y."/>
            <person name="Esteves A.C."/>
            <person name="Alves A."/>
        </authorList>
    </citation>
    <scope>NUCLEOTIDE SEQUENCE</scope>
    <source>
        <strain evidence="2">MUM 19.33</strain>
    </source>
</reference>
<feature type="compositionally biased region" description="Polar residues" evidence="1">
    <location>
        <begin position="891"/>
        <end position="906"/>
    </location>
</feature>
<feature type="compositionally biased region" description="Polar residues" evidence="1">
    <location>
        <begin position="162"/>
        <end position="173"/>
    </location>
</feature>
<evidence type="ECO:0008006" key="4">
    <source>
        <dbReference type="Google" id="ProtNLM"/>
    </source>
</evidence>
<dbReference type="RefSeq" id="XP_051361193.1">
    <property type="nucleotide sequence ID" value="XM_051507659.1"/>
</dbReference>
<feature type="compositionally biased region" description="Polar residues" evidence="1">
    <location>
        <begin position="235"/>
        <end position="257"/>
    </location>
</feature>
<feature type="compositionally biased region" description="Acidic residues" evidence="1">
    <location>
        <begin position="547"/>
        <end position="560"/>
    </location>
</feature>
<feature type="region of interest" description="Disordered" evidence="1">
    <location>
        <begin position="94"/>
        <end position="138"/>
    </location>
</feature>
<feature type="region of interest" description="Disordered" evidence="1">
    <location>
        <begin position="768"/>
        <end position="812"/>
    </location>
</feature>
<feature type="compositionally biased region" description="Basic and acidic residues" evidence="1">
    <location>
        <begin position="1101"/>
        <end position="1110"/>
    </location>
</feature>
<feature type="region of interest" description="Disordered" evidence="1">
    <location>
        <begin position="954"/>
        <end position="1110"/>
    </location>
</feature>
<organism evidence="2 3">
    <name type="scientific">Emericellopsis cladophorae</name>
    <dbReference type="NCBI Taxonomy" id="2686198"/>
    <lineage>
        <taxon>Eukaryota</taxon>
        <taxon>Fungi</taxon>
        <taxon>Dikarya</taxon>
        <taxon>Ascomycota</taxon>
        <taxon>Pezizomycotina</taxon>
        <taxon>Sordariomycetes</taxon>
        <taxon>Hypocreomycetidae</taxon>
        <taxon>Hypocreales</taxon>
        <taxon>Bionectriaceae</taxon>
        <taxon>Emericellopsis</taxon>
    </lineage>
</organism>
<feature type="compositionally biased region" description="Low complexity" evidence="1">
    <location>
        <begin position="12"/>
        <end position="27"/>
    </location>
</feature>
<comment type="caution">
    <text evidence="2">The sequence shown here is derived from an EMBL/GenBank/DDBJ whole genome shotgun (WGS) entry which is preliminary data.</text>
</comment>
<feature type="compositionally biased region" description="Basic and acidic residues" evidence="1">
    <location>
        <begin position="480"/>
        <end position="508"/>
    </location>
</feature>
<dbReference type="OrthoDB" id="5408302at2759"/>
<feature type="compositionally biased region" description="Low complexity" evidence="1">
    <location>
        <begin position="1067"/>
        <end position="1082"/>
    </location>
</feature>
<feature type="region of interest" description="Disordered" evidence="1">
    <location>
        <begin position="547"/>
        <end position="750"/>
    </location>
</feature>
<dbReference type="GeneID" id="75831923"/>
<feature type="region of interest" description="Disordered" evidence="1">
    <location>
        <begin position="162"/>
        <end position="467"/>
    </location>
</feature>
<evidence type="ECO:0000313" key="3">
    <source>
        <dbReference type="Proteomes" id="UP001055219"/>
    </source>
</evidence>
<feature type="region of interest" description="Disordered" evidence="1">
    <location>
        <begin position="878"/>
        <end position="906"/>
    </location>
</feature>
<protein>
    <recommendedName>
        <fullName evidence="4">AGC-kinase C-terminal domain-containing protein</fullName>
    </recommendedName>
</protein>
<feature type="compositionally biased region" description="Low complexity" evidence="1">
    <location>
        <begin position="405"/>
        <end position="421"/>
    </location>
</feature>
<accession>A0A9Q0BCH8</accession>
<feature type="compositionally biased region" description="Basic and acidic residues" evidence="1">
    <location>
        <begin position="679"/>
        <end position="696"/>
    </location>
</feature>
<gene>
    <name evidence="2" type="ORF">J7T54_005439</name>
</gene>
<feature type="compositionally biased region" description="Low complexity" evidence="1">
    <location>
        <begin position="180"/>
        <end position="191"/>
    </location>
</feature>
<feature type="compositionally biased region" description="Polar residues" evidence="1">
    <location>
        <begin position="697"/>
        <end position="723"/>
    </location>
</feature>
<reference evidence="2" key="1">
    <citation type="journal article" date="2021" name="J Fungi (Basel)">
        <title>Genomic and Metabolomic Analyses of the Marine Fungus Emericellopsis cladophorae: Insights into Saltwater Adaptability Mechanisms and Its Biosynthetic Potential.</title>
        <authorList>
            <person name="Goncalves M.F.M."/>
            <person name="Hilario S."/>
            <person name="Van de Peer Y."/>
            <person name="Esteves A.C."/>
            <person name="Alves A."/>
        </authorList>
    </citation>
    <scope>NUCLEOTIDE SEQUENCE</scope>
    <source>
        <strain evidence="2">MUM 19.33</strain>
    </source>
</reference>
<feature type="compositionally biased region" description="Basic and acidic residues" evidence="1">
    <location>
        <begin position="351"/>
        <end position="373"/>
    </location>
</feature>
<dbReference type="Proteomes" id="UP001055219">
    <property type="component" value="Unassembled WGS sequence"/>
</dbReference>
<feature type="region of interest" description="Disordered" evidence="1">
    <location>
        <begin position="480"/>
        <end position="517"/>
    </location>
</feature>